<sequence length="71" mass="8021">MSESKKDKLLRKAMKAEANGQELAGDGTKLLLLAVFPPFALIAFLGFLLYLWLAQMEEKEARRLRKKAAKL</sequence>
<feature type="transmembrane region" description="Helical" evidence="1">
    <location>
        <begin position="30"/>
        <end position="53"/>
    </location>
</feature>
<comment type="caution">
    <text evidence="2">The sequence shown here is derived from an EMBL/GenBank/DDBJ whole genome shotgun (WGS) entry which is preliminary data.</text>
</comment>
<keyword evidence="1" id="KW-0472">Membrane</keyword>
<dbReference type="EMBL" id="WUUL01000006">
    <property type="protein sequence ID" value="MXQ54165.1"/>
    <property type="molecule type" value="Genomic_DNA"/>
</dbReference>
<dbReference type="Proteomes" id="UP000430692">
    <property type="component" value="Unassembled WGS sequence"/>
</dbReference>
<keyword evidence="3" id="KW-1185">Reference proteome</keyword>
<organism evidence="2 3">
    <name type="scientific">Shimazuella alba</name>
    <dbReference type="NCBI Taxonomy" id="2690964"/>
    <lineage>
        <taxon>Bacteria</taxon>
        <taxon>Bacillati</taxon>
        <taxon>Bacillota</taxon>
        <taxon>Bacilli</taxon>
        <taxon>Bacillales</taxon>
        <taxon>Thermoactinomycetaceae</taxon>
        <taxon>Shimazuella</taxon>
    </lineage>
</organism>
<evidence type="ECO:0000313" key="3">
    <source>
        <dbReference type="Proteomes" id="UP000430692"/>
    </source>
</evidence>
<proteinExistence type="predicted"/>
<evidence type="ECO:0000313" key="2">
    <source>
        <dbReference type="EMBL" id="MXQ54165.1"/>
    </source>
</evidence>
<protein>
    <submittedName>
        <fullName evidence="2">Uncharacterized protein</fullName>
    </submittedName>
</protein>
<keyword evidence="1" id="KW-0812">Transmembrane</keyword>
<dbReference type="RefSeq" id="WP_160801521.1">
    <property type="nucleotide sequence ID" value="NZ_WUUL01000006.1"/>
</dbReference>
<name>A0A6I4VVM2_9BACL</name>
<dbReference type="AlphaFoldDB" id="A0A6I4VVM2"/>
<gene>
    <name evidence="2" type="ORF">GSM42_10650</name>
</gene>
<accession>A0A6I4VVM2</accession>
<reference evidence="2 3" key="1">
    <citation type="submission" date="2019-12" db="EMBL/GenBank/DDBJ databases">
        <title>Whole-genome analyses of novel actinobacteria.</title>
        <authorList>
            <person name="Sahin N."/>
            <person name="Saygin H."/>
        </authorList>
    </citation>
    <scope>NUCLEOTIDE SEQUENCE [LARGE SCALE GENOMIC DNA]</scope>
    <source>
        <strain evidence="2 3">KC615</strain>
    </source>
</reference>
<evidence type="ECO:0000256" key="1">
    <source>
        <dbReference type="SAM" id="Phobius"/>
    </source>
</evidence>
<keyword evidence="1" id="KW-1133">Transmembrane helix</keyword>